<dbReference type="EMBL" id="LNAM01000223">
    <property type="protein sequence ID" value="KSV57408.1"/>
    <property type="molecule type" value="Genomic_DNA"/>
</dbReference>
<dbReference type="Proteomes" id="UP000054874">
    <property type="component" value="Unassembled WGS sequence"/>
</dbReference>
<protein>
    <submittedName>
        <fullName evidence="1">Uncharacterized protein</fullName>
    </submittedName>
</protein>
<accession>A0A0V8QA18</accession>
<dbReference type="AlphaFoldDB" id="A0A0V8QA18"/>
<keyword evidence="2" id="KW-1185">Reference proteome</keyword>
<evidence type="ECO:0000313" key="2">
    <source>
        <dbReference type="Proteomes" id="UP000054874"/>
    </source>
</evidence>
<proteinExistence type="predicted"/>
<organism evidence="1 2">
    <name type="scientific">Acetivibrio ethanolgignens</name>
    <dbReference type="NCBI Taxonomy" id="290052"/>
    <lineage>
        <taxon>Bacteria</taxon>
        <taxon>Bacillati</taxon>
        <taxon>Bacillota</taxon>
        <taxon>Clostridia</taxon>
        <taxon>Eubacteriales</taxon>
        <taxon>Oscillospiraceae</taxon>
        <taxon>Acetivibrio</taxon>
    </lineage>
</organism>
<dbReference type="RefSeq" id="WP_058354357.1">
    <property type="nucleotide sequence ID" value="NZ_CABMMD010000223.1"/>
</dbReference>
<evidence type="ECO:0000313" key="1">
    <source>
        <dbReference type="EMBL" id="KSV57408.1"/>
    </source>
</evidence>
<dbReference type="STRING" id="290052.ASU35_16395"/>
<comment type="caution">
    <text evidence="1">The sequence shown here is derived from an EMBL/GenBank/DDBJ whole genome shotgun (WGS) entry which is preliminary data.</text>
</comment>
<sequence>MKICKCGYETEKTSFQFCPLCGKQLTVLELEDDGTYKAKREACRVFDGWLDPNAIYYYKISPIDDTLAWIYTSPISKHWIIGCHISKIKPIDVERVHRCALRKNGKCGYAGSCEICLPKLKEMYPYFEVCQ</sequence>
<reference evidence="1 2" key="1">
    <citation type="submission" date="2015-11" db="EMBL/GenBank/DDBJ databases">
        <title>Butyribacter intestini gen. nov., sp. nov., a butyric acid-producing bacterium of the family Lachnospiraceae isolated from the human faeces.</title>
        <authorList>
            <person name="Zou Y."/>
            <person name="Xue W."/>
            <person name="Luo G."/>
            <person name="Lv M."/>
        </authorList>
    </citation>
    <scope>NUCLEOTIDE SEQUENCE [LARGE SCALE GENOMIC DNA]</scope>
    <source>
        <strain evidence="1 2">ACET-33324</strain>
    </source>
</reference>
<name>A0A0V8QA18_9FIRM</name>
<gene>
    <name evidence="1" type="ORF">ASU35_16395</name>
</gene>